<comment type="similarity">
    <text evidence="2">Belongs to the LemA family.</text>
</comment>
<gene>
    <name evidence="7" type="ORF">ENV54_03305</name>
</gene>
<evidence type="ECO:0000256" key="2">
    <source>
        <dbReference type="ARBA" id="ARBA00008854"/>
    </source>
</evidence>
<proteinExistence type="inferred from homology"/>
<evidence type="ECO:0000256" key="6">
    <source>
        <dbReference type="SAM" id="Phobius"/>
    </source>
</evidence>
<name>A0A7C4ERE7_9BACT</name>
<feature type="transmembrane region" description="Helical" evidence="6">
    <location>
        <begin position="53"/>
        <end position="75"/>
    </location>
</feature>
<dbReference type="Pfam" id="PF04011">
    <property type="entry name" value="LemA"/>
    <property type="match status" value="1"/>
</dbReference>
<comment type="caution">
    <text evidence="7">The sequence shown here is derived from an EMBL/GenBank/DDBJ whole genome shotgun (WGS) entry which is preliminary data.</text>
</comment>
<evidence type="ECO:0000256" key="3">
    <source>
        <dbReference type="ARBA" id="ARBA00022692"/>
    </source>
</evidence>
<dbReference type="SUPFAM" id="SSF140478">
    <property type="entry name" value="LemA-like"/>
    <property type="match status" value="1"/>
</dbReference>
<evidence type="ECO:0000256" key="4">
    <source>
        <dbReference type="ARBA" id="ARBA00022989"/>
    </source>
</evidence>
<organism evidence="7">
    <name type="scientific">Desulfomonile tiedjei</name>
    <dbReference type="NCBI Taxonomy" id="2358"/>
    <lineage>
        <taxon>Bacteria</taxon>
        <taxon>Pseudomonadati</taxon>
        <taxon>Thermodesulfobacteriota</taxon>
        <taxon>Desulfomonilia</taxon>
        <taxon>Desulfomonilales</taxon>
        <taxon>Desulfomonilaceae</taxon>
        <taxon>Desulfomonile</taxon>
    </lineage>
</organism>
<dbReference type="InterPro" id="IPR023353">
    <property type="entry name" value="LemA-like_dom_sf"/>
</dbReference>
<dbReference type="AlphaFoldDB" id="A0A7C4ERE7"/>
<dbReference type="EMBL" id="DTGT01000108">
    <property type="protein sequence ID" value="HGH60309.1"/>
    <property type="molecule type" value="Genomic_DNA"/>
</dbReference>
<dbReference type="PANTHER" id="PTHR34478:SF1">
    <property type="entry name" value="PROTEIN LEMA"/>
    <property type="match status" value="1"/>
</dbReference>
<evidence type="ECO:0008006" key="8">
    <source>
        <dbReference type="Google" id="ProtNLM"/>
    </source>
</evidence>
<keyword evidence="4 6" id="KW-1133">Transmembrane helix</keyword>
<dbReference type="Gene3D" id="1.20.1440.20">
    <property type="entry name" value="LemA-like domain"/>
    <property type="match status" value="1"/>
</dbReference>
<keyword evidence="3 6" id="KW-0812">Transmembrane</keyword>
<reference evidence="7" key="1">
    <citation type="journal article" date="2020" name="mSystems">
        <title>Genome- and Community-Level Interaction Insights into Carbon Utilization and Element Cycling Functions of Hydrothermarchaeota in Hydrothermal Sediment.</title>
        <authorList>
            <person name="Zhou Z."/>
            <person name="Liu Y."/>
            <person name="Xu W."/>
            <person name="Pan J."/>
            <person name="Luo Z.H."/>
            <person name="Li M."/>
        </authorList>
    </citation>
    <scope>NUCLEOTIDE SEQUENCE [LARGE SCALE GENOMIC DNA]</scope>
    <source>
        <strain evidence="7">SpSt-769</strain>
    </source>
</reference>
<comment type="subcellular location">
    <subcellularLocation>
        <location evidence="1">Membrane</location>
        <topology evidence="1">Single-pass membrane protein</topology>
    </subcellularLocation>
</comment>
<accession>A0A7C4ERE7</accession>
<dbReference type="InterPro" id="IPR007156">
    <property type="entry name" value="MamQ_LemA"/>
</dbReference>
<evidence type="ECO:0000256" key="1">
    <source>
        <dbReference type="ARBA" id="ARBA00004167"/>
    </source>
</evidence>
<evidence type="ECO:0000313" key="7">
    <source>
        <dbReference type="EMBL" id="HGH60309.1"/>
    </source>
</evidence>
<dbReference type="GO" id="GO:0016020">
    <property type="term" value="C:membrane"/>
    <property type="evidence" value="ECO:0007669"/>
    <property type="project" value="UniProtKB-SubCell"/>
</dbReference>
<protein>
    <recommendedName>
        <fullName evidence="8">LemA family protein</fullName>
    </recommendedName>
</protein>
<sequence length="231" mass="26739">MDQIRLLRDATRKDILISLYVLSVMTLPSQQFPKNSIRVHLSIERSALNYARIIELLVASVFLFLFFSAMSFVFLRPALQEGRANVQREWNEFLQEVRERNDMLPGLLETVKMFQPFFAKNAVKMLEAKAVIKRSRDPEVIMASVDQLDVDIKTLEALVHSNPDMRQHPGFLRQWDLFLKKHNKVGLTRTRYNSSVQTYNDLIEVFPQSIFTSMFGYVRAAAYPPPPSVAE</sequence>
<evidence type="ECO:0000256" key="5">
    <source>
        <dbReference type="ARBA" id="ARBA00023136"/>
    </source>
</evidence>
<keyword evidence="5 6" id="KW-0472">Membrane</keyword>
<dbReference type="PANTHER" id="PTHR34478">
    <property type="entry name" value="PROTEIN LEMA"/>
    <property type="match status" value="1"/>
</dbReference>